<dbReference type="PANTHER" id="PTHR12110:SF48">
    <property type="entry name" value="BLL3656 PROTEIN"/>
    <property type="match status" value="1"/>
</dbReference>
<gene>
    <name evidence="2" type="ORF">DH17_02780</name>
</gene>
<dbReference type="AlphaFoldDB" id="A0A0B2U5T6"/>
<protein>
    <submittedName>
        <fullName evidence="2">Xylose isomerase</fullName>
    </submittedName>
</protein>
<reference evidence="2 3" key="1">
    <citation type="submission" date="2014-03" db="EMBL/GenBank/DDBJ databases">
        <title>Genome sequence of the diesel-degrader and plant-growth promoter Acinetobacter oleivorans PF-1 isolated from the roots of poplar tree.</title>
        <authorList>
            <person name="Gkorezis P."/>
            <person name="van Hamme J."/>
            <person name="Rineau F."/>
            <person name="Vangronsveld J."/>
            <person name="Francetti A."/>
        </authorList>
    </citation>
    <scope>NUCLEOTIDE SEQUENCE [LARGE SCALE GENOMIC DNA]</scope>
    <source>
        <strain evidence="2 3">PF1</strain>
    </source>
</reference>
<dbReference type="InterPro" id="IPR036237">
    <property type="entry name" value="Xyl_isomerase-like_sf"/>
</dbReference>
<comment type="caution">
    <text evidence="2">The sequence shown here is derived from an EMBL/GenBank/DDBJ whole genome shotgun (WGS) entry which is preliminary data.</text>
</comment>
<feature type="domain" description="Xylose isomerase-like TIM barrel" evidence="1">
    <location>
        <begin position="36"/>
        <end position="277"/>
    </location>
</feature>
<dbReference type="Gene3D" id="3.20.20.150">
    <property type="entry name" value="Divalent-metal-dependent TIM barrel enzymes"/>
    <property type="match status" value="1"/>
</dbReference>
<dbReference type="GO" id="GO:0016853">
    <property type="term" value="F:isomerase activity"/>
    <property type="evidence" value="ECO:0007669"/>
    <property type="project" value="UniProtKB-KW"/>
</dbReference>
<dbReference type="SUPFAM" id="SSF51658">
    <property type="entry name" value="Xylose isomerase-like"/>
    <property type="match status" value="1"/>
</dbReference>
<dbReference type="InterPro" id="IPR013022">
    <property type="entry name" value="Xyl_isomerase-like_TIM-brl"/>
</dbReference>
<dbReference type="Pfam" id="PF01261">
    <property type="entry name" value="AP_endonuc_2"/>
    <property type="match status" value="1"/>
</dbReference>
<dbReference type="PANTHER" id="PTHR12110">
    <property type="entry name" value="HYDROXYPYRUVATE ISOMERASE"/>
    <property type="match status" value="1"/>
</dbReference>
<dbReference type="InterPro" id="IPR050312">
    <property type="entry name" value="IolE/XylAMocC-like"/>
</dbReference>
<evidence type="ECO:0000259" key="1">
    <source>
        <dbReference type="Pfam" id="PF01261"/>
    </source>
</evidence>
<proteinExistence type="predicted"/>
<sequence>MSNQNIDLIAAYFTISGDVYPFGPTEISPFSFKDRVEAAAEAGYKGLGLVHPDLMATVDRYGYKEIRRILDANGIKHFEVEFLTDWYKTGEKLRLSHKMRDEMFEVASEVGLHAIKVAPGVGEDTADIPLMAEKFAELADGAKANNTSLMLEIMPFSNVRTIDTALGIVQGANRDNAGLMLDIWHLARGNVDFSEISKVPVKFIKGIELDDADKYAVEPLWMDTISRRRLPGEGVLNINRFITEVKKTGYEGPWGVEILSEAFRKLPLEQMAKESFDKTIRFF</sequence>
<organism evidence="2 3">
    <name type="scientific">Acinetobacter oleivorans</name>
    <dbReference type="NCBI Taxonomy" id="1148157"/>
    <lineage>
        <taxon>Bacteria</taxon>
        <taxon>Pseudomonadati</taxon>
        <taxon>Pseudomonadota</taxon>
        <taxon>Gammaproteobacteria</taxon>
        <taxon>Moraxellales</taxon>
        <taxon>Moraxellaceae</taxon>
        <taxon>Acinetobacter</taxon>
    </lineage>
</organism>
<name>A0A0B2U5T6_9GAMM</name>
<dbReference type="Proteomes" id="UP000031012">
    <property type="component" value="Unassembled WGS sequence"/>
</dbReference>
<dbReference type="EMBL" id="JHQK01000013">
    <property type="protein sequence ID" value="KHN66266.1"/>
    <property type="molecule type" value="Genomic_DNA"/>
</dbReference>
<evidence type="ECO:0000313" key="2">
    <source>
        <dbReference type="EMBL" id="KHN66266.1"/>
    </source>
</evidence>
<evidence type="ECO:0000313" key="3">
    <source>
        <dbReference type="Proteomes" id="UP000031012"/>
    </source>
</evidence>
<accession>A0A0B2U5T6</accession>
<keyword evidence="2" id="KW-0413">Isomerase</keyword>